<dbReference type="STRING" id="1503961.SAMN05421736_1039"/>
<proteinExistence type="predicted"/>
<dbReference type="InterPro" id="IPR006122">
    <property type="entry name" value="HMA_Cu_ion-bd"/>
</dbReference>
<keyword evidence="3" id="KW-0963">Cytoplasm</keyword>
<dbReference type="InterPro" id="IPR006121">
    <property type="entry name" value="HMA_dom"/>
</dbReference>
<comment type="subcellular location">
    <subcellularLocation>
        <location evidence="1">Cytoplasm</location>
    </subcellularLocation>
</comment>
<dbReference type="NCBIfam" id="TIGR00003">
    <property type="entry name" value="copper ion binding protein"/>
    <property type="match status" value="1"/>
</dbReference>
<dbReference type="SUPFAM" id="SSF55008">
    <property type="entry name" value="HMA, heavy metal-associated domain"/>
    <property type="match status" value="1"/>
</dbReference>
<evidence type="ECO:0000256" key="4">
    <source>
        <dbReference type="ARBA" id="ARBA00022723"/>
    </source>
</evidence>
<gene>
    <name evidence="8" type="ORF">SAMN05421736_1039</name>
</gene>
<dbReference type="PANTHER" id="PTHR46594:SF4">
    <property type="entry name" value="P-TYPE CATION-TRANSPORTING ATPASE"/>
    <property type="match status" value="1"/>
</dbReference>
<name>A0A1H3LVK6_9BACI</name>
<dbReference type="PROSITE" id="PS01047">
    <property type="entry name" value="HMA_1"/>
    <property type="match status" value="1"/>
</dbReference>
<dbReference type="NCBIfam" id="NF033795">
    <property type="entry name" value="chaper_CopZ_Bs"/>
    <property type="match status" value="1"/>
</dbReference>
<evidence type="ECO:0000313" key="9">
    <source>
        <dbReference type="Proteomes" id="UP000198935"/>
    </source>
</evidence>
<feature type="domain" description="HMA" evidence="7">
    <location>
        <begin position="2"/>
        <end position="68"/>
    </location>
</feature>
<sequence length="69" mass="7493">MKKDVIFVEGMTCNHCKGTVEGALKNLAGVKSAEVNLAEKNVTVEYDEAAITLDAMKEEIDEQGYDVVS</sequence>
<evidence type="ECO:0000256" key="6">
    <source>
        <dbReference type="ARBA" id="ARBA00023186"/>
    </source>
</evidence>
<dbReference type="PRINTS" id="PR00944">
    <property type="entry name" value="CUEXPORT"/>
</dbReference>
<evidence type="ECO:0000313" key="8">
    <source>
        <dbReference type="EMBL" id="SDY67865.1"/>
    </source>
</evidence>
<organism evidence="8 9">
    <name type="scientific">Evansella caseinilytica</name>
    <dbReference type="NCBI Taxonomy" id="1503961"/>
    <lineage>
        <taxon>Bacteria</taxon>
        <taxon>Bacillati</taxon>
        <taxon>Bacillota</taxon>
        <taxon>Bacilli</taxon>
        <taxon>Bacillales</taxon>
        <taxon>Bacillaceae</taxon>
        <taxon>Evansella</taxon>
    </lineage>
</organism>
<keyword evidence="5" id="KW-0186">Copper</keyword>
<accession>A0A1H3LVK6</accession>
<evidence type="ECO:0000256" key="2">
    <source>
        <dbReference type="ARBA" id="ARBA00015313"/>
    </source>
</evidence>
<evidence type="ECO:0000256" key="1">
    <source>
        <dbReference type="ARBA" id="ARBA00004496"/>
    </source>
</evidence>
<dbReference type="CDD" id="cd00371">
    <property type="entry name" value="HMA"/>
    <property type="match status" value="1"/>
</dbReference>
<dbReference type="OrthoDB" id="9813965at2"/>
<dbReference type="PANTHER" id="PTHR46594">
    <property type="entry name" value="P-TYPE CATION-TRANSPORTING ATPASE"/>
    <property type="match status" value="1"/>
</dbReference>
<evidence type="ECO:0000256" key="5">
    <source>
        <dbReference type="ARBA" id="ARBA00023008"/>
    </source>
</evidence>
<dbReference type="EMBL" id="FNPI01000003">
    <property type="protein sequence ID" value="SDY67865.1"/>
    <property type="molecule type" value="Genomic_DNA"/>
</dbReference>
<dbReference type="GO" id="GO:0005507">
    <property type="term" value="F:copper ion binding"/>
    <property type="evidence" value="ECO:0007669"/>
    <property type="project" value="InterPro"/>
</dbReference>
<reference evidence="9" key="1">
    <citation type="submission" date="2016-10" db="EMBL/GenBank/DDBJ databases">
        <authorList>
            <person name="Varghese N."/>
            <person name="Submissions S."/>
        </authorList>
    </citation>
    <scope>NUCLEOTIDE SEQUENCE [LARGE SCALE GENOMIC DNA]</scope>
    <source>
        <strain evidence="9">SP</strain>
    </source>
</reference>
<dbReference type="PROSITE" id="PS50846">
    <property type="entry name" value="HMA_2"/>
    <property type="match status" value="1"/>
</dbReference>
<dbReference type="Pfam" id="PF00403">
    <property type="entry name" value="HMA"/>
    <property type="match status" value="1"/>
</dbReference>
<keyword evidence="6" id="KW-0143">Chaperone</keyword>
<dbReference type="Proteomes" id="UP000198935">
    <property type="component" value="Unassembled WGS sequence"/>
</dbReference>
<evidence type="ECO:0000256" key="3">
    <source>
        <dbReference type="ARBA" id="ARBA00022490"/>
    </source>
</evidence>
<dbReference type="InterPro" id="IPR017969">
    <property type="entry name" value="Heavy-metal-associated_CS"/>
</dbReference>
<dbReference type="GO" id="GO:0006825">
    <property type="term" value="P:copper ion transport"/>
    <property type="evidence" value="ECO:0007669"/>
    <property type="project" value="InterPro"/>
</dbReference>
<dbReference type="AlphaFoldDB" id="A0A1H3LVK6"/>
<protein>
    <recommendedName>
        <fullName evidence="2">Copper chaperone CopZ</fullName>
    </recommendedName>
</protein>
<keyword evidence="4" id="KW-0479">Metal-binding</keyword>
<dbReference type="InterPro" id="IPR049740">
    <property type="entry name" value="CopZ"/>
</dbReference>
<dbReference type="GO" id="GO:0005737">
    <property type="term" value="C:cytoplasm"/>
    <property type="evidence" value="ECO:0007669"/>
    <property type="project" value="UniProtKB-SubCell"/>
</dbReference>
<evidence type="ECO:0000259" key="7">
    <source>
        <dbReference type="PROSITE" id="PS50846"/>
    </source>
</evidence>
<keyword evidence="9" id="KW-1185">Reference proteome</keyword>
<dbReference type="InterPro" id="IPR036163">
    <property type="entry name" value="HMA_dom_sf"/>
</dbReference>
<dbReference type="FunFam" id="3.30.70.100:FF:000005">
    <property type="entry name" value="Copper-exporting P-type ATPase A"/>
    <property type="match status" value="1"/>
</dbReference>
<dbReference type="Gene3D" id="3.30.70.100">
    <property type="match status" value="1"/>
</dbReference>
<dbReference type="InterPro" id="IPR000428">
    <property type="entry name" value="Cu-bd"/>
</dbReference>